<name>A0ABW4D5G7_9BACL</name>
<keyword evidence="2" id="KW-1185">Reference proteome</keyword>
<gene>
    <name evidence="1" type="ORF">ACFQ5D_00295</name>
</gene>
<dbReference type="PROSITE" id="PS51257">
    <property type="entry name" value="PROKAR_LIPOPROTEIN"/>
    <property type="match status" value="1"/>
</dbReference>
<evidence type="ECO:0000313" key="1">
    <source>
        <dbReference type="EMBL" id="MFD1459924.1"/>
    </source>
</evidence>
<dbReference type="Proteomes" id="UP001597340">
    <property type="component" value="Unassembled WGS sequence"/>
</dbReference>
<protein>
    <recommendedName>
        <fullName evidence="3">Lipoprotein</fullName>
    </recommendedName>
</protein>
<proteinExistence type="predicted"/>
<accession>A0ABW4D5G7</accession>
<organism evidence="1 2">
    <name type="scientific">Paenibacillus farraposensis</name>
    <dbReference type="NCBI Taxonomy" id="2807095"/>
    <lineage>
        <taxon>Bacteria</taxon>
        <taxon>Bacillati</taxon>
        <taxon>Bacillota</taxon>
        <taxon>Bacilli</taxon>
        <taxon>Bacillales</taxon>
        <taxon>Paenibacillaceae</taxon>
        <taxon>Paenibacillus</taxon>
    </lineage>
</organism>
<reference evidence="2" key="1">
    <citation type="journal article" date="2019" name="Int. J. Syst. Evol. Microbiol.">
        <title>The Global Catalogue of Microorganisms (GCM) 10K type strain sequencing project: providing services to taxonomists for standard genome sequencing and annotation.</title>
        <authorList>
            <consortium name="The Broad Institute Genomics Platform"/>
            <consortium name="The Broad Institute Genome Sequencing Center for Infectious Disease"/>
            <person name="Wu L."/>
            <person name="Ma J."/>
        </authorList>
    </citation>
    <scope>NUCLEOTIDE SEQUENCE [LARGE SCALE GENOMIC DNA]</scope>
    <source>
        <strain evidence="2">CCM 9147</strain>
    </source>
</reference>
<sequence>MQQRKWMFYTVVFLLLLVVVMGCTSKGHPGEIASGDVRKDEPDSTFLENLQSDLPQPTEAQFSTPESVVKAFFEAVNDHDLDSALKCFPIMEKYRANSVDNHFSRLHTYELQGDAPIPSFESHNFFKSFLEYEQYWEKFYMILFLNSNPDMMDKRVVMGEANAATELKKIKEIKLSSTYSKPEIVANHNIKDKNVIEQSMNIQEKRLLEVKLYIEGEEQNPVLVSVGKIGSNWRILSIN</sequence>
<comment type="caution">
    <text evidence="1">The sequence shown here is derived from an EMBL/GenBank/DDBJ whole genome shotgun (WGS) entry which is preliminary data.</text>
</comment>
<evidence type="ECO:0008006" key="3">
    <source>
        <dbReference type="Google" id="ProtNLM"/>
    </source>
</evidence>
<dbReference type="RefSeq" id="WP_229522787.1">
    <property type="nucleotide sequence ID" value="NZ_JAFFQR010000008.1"/>
</dbReference>
<evidence type="ECO:0000313" key="2">
    <source>
        <dbReference type="Proteomes" id="UP001597340"/>
    </source>
</evidence>
<dbReference type="EMBL" id="JBHTNZ010000001">
    <property type="protein sequence ID" value="MFD1459924.1"/>
    <property type="molecule type" value="Genomic_DNA"/>
</dbReference>